<sequence length="365" mass="39475">MPTLRRAVCLATLCSLALAPTVGPAFAGPTDPPGGRGSGSGRTATEGGGGNQRVEAGASRVQKIIVDGAKGGQTGTPEAANFDPPPCWYEPTMTPKELKKFMKAFEPKKRKKKKPTPLQPVDAGEMATALEKQAQNIVGNYYQTDKYKNYNLDKQGEGMFWEGVQNPDMKDDPKSLECQEHAIWVPEGEKPDVPNPVTPKVLAEYAYGSLPIPDTDIEINPKGKQTVNLKSWVWLDKAKFKPVKVRAELNVPGLDIWAETTAEPKSLTLEPGTDDAETFPASGKCEIKNGRIGEPYKKGSKDATPPCGLNYLRSTDGRGPFPLKATLTWEISWEGSDGTGGDLPDGSYGDTQDVTVKEIQAIVRD</sequence>
<feature type="signal peptide" evidence="2">
    <location>
        <begin position="1"/>
        <end position="27"/>
    </location>
</feature>
<proteinExistence type="predicted"/>
<dbReference type="RefSeq" id="WP_344535492.1">
    <property type="nucleotide sequence ID" value="NZ_BAAAPE010000029.1"/>
</dbReference>
<evidence type="ECO:0000256" key="2">
    <source>
        <dbReference type="SAM" id="SignalP"/>
    </source>
</evidence>
<feature type="chain" id="PRO_5047277116" description="Secreted protein" evidence="2">
    <location>
        <begin position="28"/>
        <end position="365"/>
    </location>
</feature>
<reference evidence="3 4" key="1">
    <citation type="journal article" date="2019" name="Int. J. Syst. Evol. Microbiol.">
        <title>The Global Catalogue of Microorganisms (GCM) 10K type strain sequencing project: providing services to taxonomists for standard genome sequencing and annotation.</title>
        <authorList>
            <consortium name="The Broad Institute Genomics Platform"/>
            <consortium name="The Broad Institute Genome Sequencing Center for Infectious Disease"/>
            <person name="Wu L."/>
            <person name="Ma J."/>
        </authorList>
    </citation>
    <scope>NUCLEOTIDE SEQUENCE [LARGE SCALE GENOMIC DNA]</scope>
    <source>
        <strain evidence="3 4">JCM 15478</strain>
    </source>
</reference>
<evidence type="ECO:0000313" key="4">
    <source>
        <dbReference type="Proteomes" id="UP001500016"/>
    </source>
</evidence>
<evidence type="ECO:0000256" key="1">
    <source>
        <dbReference type="SAM" id="MobiDB-lite"/>
    </source>
</evidence>
<dbReference type="Proteomes" id="UP001500016">
    <property type="component" value="Unassembled WGS sequence"/>
</dbReference>
<organism evidence="3 4">
    <name type="scientific">Streptomyces albiaxialis</name>
    <dbReference type="NCBI Taxonomy" id="329523"/>
    <lineage>
        <taxon>Bacteria</taxon>
        <taxon>Bacillati</taxon>
        <taxon>Actinomycetota</taxon>
        <taxon>Actinomycetes</taxon>
        <taxon>Kitasatosporales</taxon>
        <taxon>Streptomycetaceae</taxon>
        <taxon>Streptomyces</taxon>
    </lineage>
</organism>
<evidence type="ECO:0008006" key="5">
    <source>
        <dbReference type="Google" id="ProtNLM"/>
    </source>
</evidence>
<keyword evidence="2" id="KW-0732">Signal</keyword>
<comment type="caution">
    <text evidence="3">The sequence shown here is derived from an EMBL/GenBank/DDBJ whole genome shotgun (WGS) entry which is preliminary data.</text>
</comment>
<dbReference type="EMBL" id="BAAAPE010000029">
    <property type="protein sequence ID" value="GAA2103634.1"/>
    <property type="molecule type" value="Genomic_DNA"/>
</dbReference>
<evidence type="ECO:0000313" key="3">
    <source>
        <dbReference type="EMBL" id="GAA2103634.1"/>
    </source>
</evidence>
<keyword evidence="4" id="KW-1185">Reference proteome</keyword>
<feature type="region of interest" description="Disordered" evidence="1">
    <location>
        <begin position="21"/>
        <end position="60"/>
    </location>
</feature>
<protein>
    <recommendedName>
        <fullName evidence="5">Secreted protein</fullName>
    </recommendedName>
</protein>
<name>A0ABN2X2Z3_9ACTN</name>
<accession>A0ABN2X2Z3</accession>
<gene>
    <name evidence="3" type="ORF">GCM10009801_78670</name>
</gene>
<feature type="compositionally biased region" description="Gly residues" evidence="1">
    <location>
        <begin position="34"/>
        <end position="51"/>
    </location>
</feature>